<comment type="subcellular location">
    <subcellularLocation>
        <location evidence="2">Cell membrane</location>
        <topology evidence="2">Single-pass membrane protein</topology>
    </subcellularLocation>
</comment>
<sequence length="164" mass="18150">MFKSKIFIMVVAVLIAITLILTAAFVLWNYMDKSSADPAVQAQNSAKDVKAGKKLTPDQIKEYTVEMKDVLTNLAAPANGGPGNKFVKISFAFELENKKGKEEFEKLQSRMKAIVIETLADKTPDQVSGKKGFDSLTSALMNRMNEELHDGKLQQILITDIVLQ</sequence>
<keyword evidence="11" id="KW-0282">Flagellum</keyword>
<reference evidence="11 12" key="1">
    <citation type="submission" date="2024-04" db="EMBL/GenBank/DDBJ databases">
        <title>draft genome sequnece of Paenibacillus filicis.</title>
        <authorList>
            <person name="Kim D.-U."/>
        </authorList>
    </citation>
    <scope>NUCLEOTIDE SEQUENCE [LARGE SCALE GENOMIC DNA]</scope>
    <source>
        <strain evidence="11 12">KACC14197</strain>
    </source>
</reference>
<evidence type="ECO:0000256" key="1">
    <source>
        <dbReference type="ARBA" id="ARBA00002254"/>
    </source>
</evidence>
<keyword evidence="12" id="KW-1185">Reference proteome</keyword>
<evidence type="ECO:0000256" key="10">
    <source>
        <dbReference type="RuleBase" id="RU364125"/>
    </source>
</evidence>
<proteinExistence type="inferred from homology"/>
<evidence type="ECO:0000313" key="11">
    <source>
        <dbReference type="EMBL" id="MEK8130224.1"/>
    </source>
</evidence>
<evidence type="ECO:0000313" key="12">
    <source>
        <dbReference type="Proteomes" id="UP001469365"/>
    </source>
</evidence>
<gene>
    <name evidence="11" type="ORF">WMW72_20160</name>
</gene>
<dbReference type="Proteomes" id="UP001469365">
    <property type="component" value="Unassembled WGS sequence"/>
</dbReference>
<keyword evidence="11" id="KW-0969">Cilium</keyword>
<evidence type="ECO:0000256" key="3">
    <source>
        <dbReference type="ARBA" id="ARBA00008281"/>
    </source>
</evidence>
<keyword evidence="4 10" id="KW-1003">Cell membrane</keyword>
<evidence type="ECO:0000256" key="4">
    <source>
        <dbReference type="ARBA" id="ARBA00022475"/>
    </source>
</evidence>
<dbReference type="RefSeq" id="WP_341417348.1">
    <property type="nucleotide sequence ID" value="NZ_JBBPCC010000013.1"/>
</dbReference>
<dbReference type="InterPro" id="IPR005503">
    <property type="entry name" value="FliL"/>
</dbReference>
<keyword evidence="6 10" id="KW-0812">Transmembrane</keyword>
<evidence type="ECO:0000256" key="8">
    <source>
        <dbReference type="ARBA" id="ARBA00022989"/>
    </source>
</evidence>
<keyword evidence="5 10" id="KW-0145">Chemotaxis</keyword>
<organism evidence="11 12">
    <name type="scientific">Paenibacillus filicis</name>
    <dbReference type="NCBI Taxonomy" id="669464"/>
    <lineage>
        <taxon>Bacteria</taxon>
        <taxon>Bacillati</taxon>
        <taxon>Bacillota</taxon>
        <taxon>Bacilli</taxon>
        <taxon>Bacillales</taxon>
        <taxon>Paenibacillaceae</taxon>
        <taxon>Paenibacillus</taxon>
    </lineage>
</organism>
<comment type="caution">
    <text evidence="11">The sequence shown here is derived from an EMBL/GenBank/DDBJ whole genome shotgun (WGS) entry which is preliminary data.</text>
</comment>
<evidence type="ECO:0000256" key="7">
    <source>
        <dbReference type="ARBA" id="ARBA00022779"/>
    </source>
</evidence>
<evidence type="ECO:0000256" key="6">
    <source>
        <dbReference type="ARBA" id="ARBA00022692"/>
    </source>
</evidence>
<evidence type="ECO:0000256" key="2">
    <source>
        <dbReference type="ARBA" id="ARBA00004162"/>
    </source>
</evidence>
<keyword evidence="11" id="KW-0966">Cell projection</keyword>
<dbReference type="PANTHER" id="PTHR35091:SF2">
    <property type="entry name" value="FLAGELLAR PROTEIN FLIL"/>
    <property type="match status" value="1"/>
</dbReference>
<comment type="function">
    <text evidence="1 10">Controls the rotational direction of flagella during chemotaxis.</text>
</comment>
<keyword evidence="8 10" id="KW-1133">Transmembrane helix</keyword>
<name>A0ABU9DMX1_9BACL</name>
<evidence type="ECO:0000256" key="9">
    <source>
        <dbReference type="ARBA" id="ARBA00023136"/>
    </source>
</evidence>
<comment type="similarity">
    <text evidence="3 10">Belongs to the FliL family.</text>
</comment>
<dbReference type="Pfam" id="PF03748">
    <property type="entry name" value="FliL"/>
    <property type="match status" value="1"/>
</dbReference>
<evidence type="ECO:0000256" key="5">
    <source>
        <dbReference type="ARBA" id="ARBA00022500"/>
    </source>
</evidence>
<keyword evidence="9 10" id="KW-0472">Membrane</keyword>
<feature type="transmembrane region" description="Helical" evidence="10">
    <location>
        <begin position="6"/>
        <end position="28"/>
    </location>
</feature>
<accession>A0ABU9DMX1</accession>
<dbReference type="EMBL" id="JBBPCC010000013">
    <property type="protein sequence ID" value="MEK8130224.1"/>
    <property type="molecule type" value="Genomic_DNA"/>
</dbReference>
<keyword evidence="7 10" id="KW-0283">Flagellar rotation</keyword>
<dbReference type="PANTHER" id="PTHR35091">
    <property type="entry name" value="FLAGELLAR PROTEIN FLIL"/>
    <property type="match status" value="1"/>
</dbReference>
<protein>
    <recommendedName>
        <fullName evidence="10">Flagellar protein FliL</fullName>
    </recommendedName>
</protein>